<keyword evidence="1" id="KW-1133">Transmembrane helix</keyword>
<keyword evidence="1" id="KW-0812">Transmembrane</keyword>
<comment type="caution">
    <text evidence="2">The sequence shown here is derived from an EMBL/GenBank/DDBJ whole genome shotgun (WGS) entry which is preliminary data.</text>
</comment>
<evidence type="ECO:0000313" key="2">
    <source>
        <dbReference type="EMBL" id="OUL57478.1"/>
    </source>
</evidence>
<sequence length="179" mass="17815">MNKKQQGFTLIELIIVIVILGILAVTASPKFLDLQGDANASAIQGVDGSVNGAMNIIYGKSVIAGIQKAATNSITVNGDTINTVYGYPAATAAGIIEALEISVADLSGAGVVNTSDFNFNVIAAGAVIYANGSTAPAAFVAGNGTAGDTNDGCYVGYVAATVTGSVYTPASTVVNTDAC</sequence>
<dbReference type="EMBL" id="MWPV01000003">
    <property type="protein sequence ID" value="OUL57478.1"/>
    <property type="molecule type" value="Genomic_DNA"/>
</dbReference>
<dbReference type="PROSITE" id="PS00409">
    <property type="entry name" value="PROKAR_NTER_METHYL"/>
    <property type="match status" value="1"/>
</dbReference>
<dbReference type="AlphaFoldDB" id="A0A244CPH7"/>
<dbReference type="Gene3D" id="3.30.700.10">
    <property type="entry name" value="Glycoprotein, Type 4 Pilin"/>
    <property type="match status" value="1"/>
</dbReference>
<dbReference type="OrthoDB" id="5902365at2"/>
<reference evidence="2 3" key="1">
    <citation type="submission" date="2017-02" db="EMBL/GenBank/DDBJ databases">
        <title>Pseudoalteromonas ulvae TC14 Genome.</title>
        <authorList>
            <person name="Molmeret M."/>
        </authorList>
    </citation>
    <scope>NUCLEOTIDE SEQUENCE [LARGE SCALE GENOMIC DNA]</scope>
    <source>
        <strain evidence="2">TC14</strain>
    </source>
</reference>
<proteinExistence type="predicted"/>
<keyword evidence="1" id="KW-0472">Membrane</keyword>
<protein>
    <recommendedName>
        <fullName evidence="4">MSHA biogenesis protein MshA</fullName>
    </recommendedName>
</protein>
<dbReference type="RefSeq" id="WP_086744060.1">
    <property type="nucleotide sequence ID" value="NZ_MWPV01000003.1"/>
</dbReference>
<gene>
    <name evidence="2" type="ORF">B1199_10400</name>
</gene>
<evidence type="ECO:0000256" key="1">
    <source>
        <dbReference type="SAM" id="Phobius"/>
    </source>
</evidence>
<dbReference type="Proteomes" id="UP000194841">
    <property type="component" value="Unassembled WGS sequence"/>
</dbReference>
<feature type="transmembrane region" description="Helical" evidence="1">
    <location>
        <begin position="7"/>
        <end position="27"/>
    </location>
</feature>
<evidence type="ECO:0000313" key="3">
    <source>
        <dbReference type="Proteomes" id="UP000194841"/>
    </source>
</evidence>
<dbReference type="NCBIfam" id="TIGR02532">
    <property type="entry name" value="IV_pilin_GFxxxE"/>
    <property type="match status" value="1"/>
</dbReference>
<dbReference type="InterPro" id="IPR012902">
    <property type="entry name" value="N_methyl_site"/>
</dbReference>
<evidence type="ECO:0008006" key="4">
    <source>
        <dbReference type="Google" id="ProtNLM"/>
    </source>
</evidence>
<keyword evidence="3" id="KW-1185">Reference proteome</keyword>
<organism evidence="2 3">
    <name type="scientific">Pseudoalteromonas ulvae</name>
    <dbReference type="NCBI Taxonomy" id="107327"/>
    <lineage>
        <taxon>Bacteria</taxon>
        <taxon>Pseudomonadati</taxon>
        <taxon>Pseudomonadota</taxon>
        <taxon>Gammaproteobacteria</taxon>
        <taxon>Alteromonadales</taxon>
        <taxon>Pseudoalteromonadaceae</taxon>
        <taxon>Pseudoalteromonas</taxon>
    </lineage>
</organism>
<dbReference type="SUPFAM" id="SSF54523">
    <property type="entry name" value="Pili subunits"/>
    <property type="match status" value="1"/>
</dbReference>
<dbReference type="InterPro" id="IPR045584">
    <property type="entry name" value="Pilin-like"/>
</dbReference>
<dbReference type="Pfam" id="PF07963">
    <property type="entry name" value="N_methyl"/>
    <property type="match status" value="1"/>
</dbReference>
<accession>A0A244CPH7</accession>
<name>A0A244CPH7_PSEDV</name>